<evidence type="ECO:0000313" key="12">
    <source>
        <dbReference type="Proteomes" id="UP000732858"/>
    </source>
</evidence>
<dbReference type="PANTHER" id="PTHR43782:SF3">
    <property type="entry name" value="ARGINASE"/>
    <property type="match status" value="1"/>
</dbReference>
<evidence type="ECO:0000256" key="7">
    <source>
        <dbReference type="ARBA" id="ARBA00022801"/>
    </source>
</evidence>
<evidence type="ECO:0000256" key="1">
    <source>
        <dbReference type="ARBA" id="ARBA00001936"/>
    </source>
</evidence>
<dbReference type="PANTHER" id="PTHR43782">
    <property type="entry name" value="ARGINASE"/>
    <property type="match status" value="1"/>
</dbReference>
<dbReference type="Proteomes" id="UP001196379">
    <property type="component" value="Unassembled WGS sequence"/>
</dbReference>
<dbReference type="GO" id="GO:0006525">
    <property type="term" value="P:arginine metabolic process"/>
    <property type="evidence" value="ECO:0007669"/>
    <property type="project" value="UniProtKB-KW"/>
</dbReference>
<accession>A0A949WHN5</accession>
<evidence type="ECO:0000313" key="13">
    <source>
        <dbReference type="Proteomes" id="UP001196379"/>
    </source>
</evidence>
<evidence type="ECO:0000256" key="4">
    <source>
        <dbReference type="ARBA" id="ARBA00018123"/>
    </source>
</evidence>
<dbReference type="GO" id="GO:0030145">
    <property type="term" value="F:manganese ion binding"/>
    <property type="evidence" value="ECO:0007669"/>
    <property type="project" value="TreeGrafter"/>
</dbReference>
<dbReference type="InterPro" id="IPR006035">
    <property type="entry name" value="Ureohydrolase"/>
</dbReference>
<protein>
    <recommendedName>
        <fullName evidence="4">Arginase</fullName>
        <ecNumber evidence="3">3.5.3.1</ecNumber>
    </recommendedName>
</protein>
<dbReference type="GeneID" id="65547940"/>
<keyword evidence="7" id="KW-0378">Hydrolase</keyword>
<dbReference type="InterPro" id="IPR023696">
    <property type="entry name" value="Ureohydrolase_dom_sf"/>
</dbReference>
<evidence type="ECO:0000256" key="9">
    <source>
        <dbReference type="PROSITE-ProRule" id="PRU00742"/>
    </source>
</evidence>
<comment type="cofactor">
    <cofactor evidence="1">
        <name>Mn(2+)</name>
        <dbReference type="ChEBI" id="CHEBI:29035"/>
    </cofactor>
</comment>
<dbReference type="Pfam" id="PF00491">
    <property type="entry name" value="Arginase"/>
    <property type="match status" value="1"/>
</dbReference>
<dbReference type="RefSeq" id="WP_157402188.1">
    <property type="nucleotide sequence ID" value="NZ_JABULY010000002.1"/>
</dbReference>
<name>A0A949WHN5_9PAST</name>
<keyword evidence="6" id="KW-0479">Metal-binding</keyword>
<keyword evidence="13" id="KW-1185">Reference proteome</keyword>
<dbReference type="CDD" id="cd09989">
    <property type="entry name" value="Arginase"/>
    <property type="match status" value="1"/>
</dbReference>
<evidence type="ECO:0000256" key="5">
    <source>
        <dbReference type="ARBA" id="ARBA00022503"/>
    </source>
</evidence>
<dbReference type="Proteomes" id="UP000732858">
    <property type="component" value="Unassembled WGS sequence"/>
</dbReference>
<dbReference type="EMBL" id="JABUMC010000002">
    <property type="protein sequence ID" value="MBV6546016.1"/>
    <property type="molecule type" value="Genomic_DNA"/>
</dbReference>
<dbReference type="GO" id="GO:0004053">
    <property type="term" value="F:arginase activity"/>
    <property type="evidence" value="ECO:0007669"/>
    <property type="project" value="UniProtKB-EC"/>
</dbReference>
<organism evidence="11 12">
    <name type="scientific">Ursidibacter maritimus</name>
    <dbReference type="NCBI Taxonomy" id="1331689"/>
    <lineage>
        <taxon>Bacteria</taxon>
        <taxon>Pseudomonadati</taxon>
        <taxon>Pseudomonadota</taxon>
        <taxon>Gammaproteobacteria</taxon>
        <taxon>Pasteurellales</taxon>
        <taxon>Pasteurellaceae</taxon>
        <taxon>Ursidibacter</taxon>
    </lineage>
</organism>
<dbReference type="OrthoDB" id="9789727at2"/>
<dbReference type="Gene3D" id="3.40.800.10">
    <property type="entry name" value="Ureohydrolase domain"/>
    <property type="match status" value="1"/>
</dbReference>
<proteinExistence type="inferred from homology"/>
<sequence>MQTINIIQILSDTGAGKRGSHEGVKWLCERHSIQPTAIFENHSNSKYLTPPAKYIDNLTAFFQQFVPVLTQYYQRSEFPVILTGDHSNAIGTLSAFCNAYPKKRIGVIWIDAHADLHTPYTTPSGNIHGMSLAAILRQDNLAQQIHTLTPEVARYWQHLKQLAPTSQGILPQDICFLGLRDFESQEIALIQELSIPYYSTQKMRELGFEKVLAQVKQQFADVDLLYVSFDIDALDAGLISATGTPVSEGFTEAEMTMLLEQLLVLQNLSVFEITEFNPTLSENTEEYEMIYRLFTQSLAKIEKRQLN</sequence>
<evidence type="ECO:0000313" key="11">
    <source>
        <dbReference type="EMBL" id="MBV6546016.1"/>
    </source>
</evidence>
<comment type="caution">
    <text evidence="11">The sequence shown here is derived from an EMBL/GenBank/DDBJ whole genome shotgun (WGS) entry which is preliminary data.</text>
</comment>
<dbReference type="SUPFAM" id="SSF52768">
    <property type="entry name" value="Arginase/deacetylase"/>
    <property type="match status" value="1"/>
</dbReference>
<evidence type="ECO:0000313" key="10">
    <source>
        <dbReference type="EMBL" id="MBV6531436.1"/>
    </source>
</evidence>
<keyword evidence="8" id="KW-0464">Manganese</keyword>
<dbReference type="PRINTS" id="PR00116">
    <property type="entry name" value="ARGINASE"/>
</dbReference>
<comment type="pathway">
    <text evidence="2">Nitrogen metabolism; urea cycle; L-ornithine and urea from L-arginine: step 1/1.</text>
</comment>
<dbReference type="EC" id="3.5.3.1" evidence="3"/>
<gene>
    <name evidence="10" type="ORF">HT657_04675</name>
    <name evidence="11" type="ORF">HT672_01665</name>
</gene>
<keyword evidence="5" id="KW-0056">Arginine metabolism</keyword>
<evidence type="ECO:0000256" key="6">
    <source>
        <dbReference type="ARBA" id="ARBA00022723"/>
    </source>
</evidence>
<dbReference type="AlphaFoldDB" id="A0A949WHN5"/>
<dbReference type="InterPro" id="IPR014033">
    <property type="entry name" value="Arginase"/>
</dbReference>
<dbReference type="PROSITE" id="PS51409">
    <property type="entry name" value="ARGINASE_2"/>
    <property type="match status" value="1"/>
</dbReference>
<evidence type="ECO:0000256" key="8">
    <source>
        <dbReference type="ARBA" id="ARBA00023211"/>
    </source>
</evidence>
<reference evidence="11 13" key="1">
    <citation type="journal article" date="2021" name="Mol. Ecol.">
        <title>Polar bear-adapted Ursidibacter maritimus are remarkably conserved after generations in captivity.</title>
        <authorList>
            <person name="Espinosa-Gongora C."/>
            <person name="Hansen M.J."/>
            <person name="Bertelsen M.F."/>
            <person name="Bojesen A.M."/>
        </authorList>
    </citation>
    <scope>NUCLEOTIDE SEQUENCE</scope>
    <source>
        <strain evidence="11">Pb43105x</strain>
        <strain evidence="10 13">Pb43106</strain>
    </source>
</reference>
<evidence type="ECO:0000256" key="2">
    <source>
        <dbReference type="ARBA" id="ARBA00005098"/>
    </source>
</evidence>
<evidence type="ECO:0000256" key="3">
    <source>
        <dbReference type="ARBA" id="ARBA00012168"/>
    </source>
</evidence>
<dbReference type="GO" id="GO:0005829">
    <property type="term" value="C:cytosol"/>
    <property type="evidence" value="ECO:0007669"/>
    <property type="project" value="TreeGrafter"/>
</dbReference>
<dbReference type="EMBL" id="JABULY010000002">
    <property type="protein sequence ID" value="MBV6531436.1"/>
    <property type="molecule type" value="Genomic_DNA"/>
</dbReference>
<comment type="similarity">
    <text evidence="9">Belongs to the arginase family.</text>
</comment>